<evidence type="ECO:0000313" key="3">
    <source>
        <dbReference type="Proteomes" id="UP000319213"/>
    </source>
</evidence>
<dbReference type="EMBL" id="VFPQ01000001">
    <property type="protein sequence ID" value="TQM74280.1"/>
    <property type="molecule type" value="Genomic_DNA"/>
</dbReference>
<keyword evidence="3" id="KW-1185">Reference proteome</keyword>
<gene>
    <name evidence="2" type="ORF">FHX40_0948</name>
</gene>
<evidence type="ECO:0000256" key="1">
    <source>
        <dbReference type="SAM" id="MobiDB-lite"/>
    </source>
</evidence>
<feature type="compositionally biased region" description="Basic and acidic residues" evidence="1">
    <location>
        <begin position="17"/>
        <end position="48"/>
    </location>
</feature>
<feature type="region of interest" description="Disordered" evidence="1">
    <location>
        <begin position="1"/>
        <end position="48"/>
    </location>
</feature>
<reference evidence="2 3" key="1">
    <citation type="submission" date="2019-06" db="EMBL/GenBank/DDBJ databases">
        <title>Sequencing the genomes of 1000 actinobacteria strains.</title>
        <authorList>
            <person name="Klenk H.-P."/>
        </authorList>
    </citation>
    <scope>NUCLEOTIDE SEQUENCE [LARGE SCALE GENOMIC DNA]</scope>
    <source>
        <strain evidence="2 3">DSM 43186</strain>
    </source>
</reference>
<proteinExistence type="predicted"/>
<protein>
    <submittedName>
        <fullName evidence="2">Uncharacterized protein</fullName>
    </submittedName>
</protein>
<name>A0A543IUN9_9ACTN</name>
<comment type="caution">
    <text evidence="2">The sequence shown here is derived from an EMBL/GenBank/DDBJ whole genome shotgun (WGS) entry which is preliminary data.</text>
</comment>
<dbReference type="AlphaFoldDB" id="A0A543IUN9"/>
<dbReference type="Proteomes" id="UP000319213">
    <property type="component" value="Unassembled WGS sequence"/>
</dbReference>
<evidence type="ECO:0000313" key="2">
    <source>
        <dbReference type="EMBL" id="TQM74280.1"/>
    </source>
</evidence>
<sequence>MAKLMDRVKQWMQSPQGRERTEDAKRMARDPQTRTKAKRLFDRFRSHR</sequence>
<organism evidence="2 3">
    <name type="scientific">Thermopolyspora flexuosa</name>
    <dbReference type="NCBI Taxonomy" id="103836"/>
    <lineage>
        <taxon>Bacteria</taxon>
        <taxon>Bacillati</taxon>
        <taxon>Actinomycetota</taxon>
        <taxon>Actinomycetes</taxon>
        <taxon>Streptosporangiales</taxon>
        <taxon>Streptosporangiaceae</taxon>
        <taxon>Thermopolyspora</taxon>
    </lineage>
</organism>
<dbReference type="RefSeq" id="WP_170198710.1">
    <property type="nucleotide sequence ID" value="NZ_BMPV01000006.1"/>
</dbReference>
<accession>A0A543IUN9</accession>